<dbReference type="PANTHER" id="PTHR23088">
    <property type="entry name" value="NITRILASE-RELATED"/>
    <property type="match status" value="1"/>
</dbReference>
<dbReference type="Pfam" id="PF00795">
    <property type="entry name" value="CN_hydrolase"/>
    <property type="match status" value="1"/>
</dbReference>
<keyword evidence="1" id="KW-0812">Transmembrane</keyword>
<accession>A0ABQ6CQQ0</accession>
<dbReference type="PANTHER" id="PTHR23088:SF27">
    <property type="entry name" value="DEAMINATED GLUTATHIONE AMIDASE"/>
    <property type="match status" value="1"/>
</dbReference>
<dbReference type="CDD" id="cd07197">
    <property type="entry name" value="nitrilase"/>
    <property type="match status" value="1"/>
</dbReference>
<organism evidence="3 4">
    <name type="scientific">Labrys miyagiensis</name>
    <dbReference type="NCBI Taxonomy" id="346912"/>
    <lineage>
        <taxon>Bacteria</taxon>
        <taxon>Pseudomonadati</taxon>
        <taxon>Pseudomonadota</taxon>
        <taxon>Alphaproteobacteria</taxon>
        <taxon>Hyphomicrobiales</taxon>
        <taxon>Xanthobacteraceae</taxon>
        <taxon>Labrys</taxon>
    </lineage>
</organism>
<dbReference type="InterPro" id="IPR036526">
    <property type="entry name" value="C-N_Hydrolase_sf"/>
</dbReference>
<feature type="transmembrane region" description="Helical" evidence="1">
    <location>
        <begin position="253"/>
        <end position="275"/>
    </location>
</feature>
<protein>
    <recommendedName>
        <fullName evidence="2">CN hydrolase domain-containing protein</fullName>
    </recommendedName>
</protein>
<comment type="caution">
    <text evidence="3">The sequence shown here is derived from an EMBL/GenBank/DDBJ whole genome shotgun (WGS) entry which is preliminary data.</text>
</comment>
<evidence type="ECO:0000259" key="2">
    <source>
        <dbReference type="PROSITE" id="PS50263"/>
    </source>
</evidence>
<keyword evidence="1" id="KW-0472">Membrane</keyword>
<keyword evidence="4" id="KW-1185">Reference proteome</keyword>
<dbReference type="Gene3D" id="3.60.110.10">
    <property type="entry name" value="Carbon-nitrogen hydrolase"/>
    <property type="match status" value="1"/>
</dbReference>
<dbReference type="InterPro" id="IPR003010">
    <property type="entry name" value="C-N_Hydrolase"/>
</dbReference>
<evidence type="ECO:0000313" key="4">
    <source>
        <dbReference type="Proteomes" id="UP001156882"/>
    </source>
</evidence>
<feature type="transmembrane region" description="Helical" evidence="1">
    <location>
        <begin position="287"/>
        <end position="309"/>
    </location>
</feature>
<dbReference type="SUPFAM" id="SSF56317">
    <property type="entry name" value="Carbon-nitrogen hydrolase"/>
    <property type="match status" value="1"/>
</dbReference>
<name>A0ABQ6CQQ0_9HYPH</name>
<gene>
    <name evidence="3" type="ORF">GCM10007874_35430</name>
</gene>
<dbReference type="PROSITE" id="PS50263">
    <property type="entry name" value="CN_HYDROLASE"/>
    <property type="match status" value="1"/>
</dbReference>
<evidence type="ECO:0000256" key="1">
    <source>
        <dbReference type="SAM" id="Phobius"/>
    </source>
</evidence>
<dbReference type="EMBL" id="BSPC01000029">
    <property type="protein sequence ID" value="GLS20526.1"/>
    <property type="molecule type" value="Genomic_DNA"/>
</dbReference>
<proteinExistence type="predicted"/>
<sequence>MATIQAAVLQFPVTMDIAANLAHLSAAIAALPPETLAVAPEGTLSGYLPTPDFVDAIDQVESRQALETARSLVAGKRLHLIIGACVAIDDIWRNASFYLGPDGRLERYDKINLAWSERTRFTAGHDLPVFEIEVGGTPLRLGIQMCREIRYPEQWRVLAAKGSQVIAYVNNAIGSATGHEVWRAHAISRAAETQRFVLGANNAAADQLCPSLIVAPSGKVLAEAAIGDISVARAELPLGEVSDWILRQAREDVVAVTSLGVSVFGQAGFGVQLRLSRKRALARIMSFRMIAMMASFLGFPAATMAWYLAPRSGFHRMAETIGI</sequence>
<keyword evidence="1" id="KW-1133">Transmembrane helix</keyword>
<feature type="domain" description="CN hydrolase" evidence="2">
    <location>
        <begin position="4"/>
        <end position="238"/>
    </location>
</feature>
<dbReference type="Proteomes" id="UP001156882">
    <property type="component" value="Unassembled WGS sequence"/>
</dbReference>
<evidence type="ECO:0000313" key="3">
    <source>
        <dbReference type="EMBL" id="GLS20526.1"/>
    </source>
</evidence>
<reference evidence="4" key="1">
    <citation type="journal article" date="2019" name="Int. J. Syst. Evol. Microbiol.">
        <title>The Global Catalogue of Microorganisms (GCM) 10K type strain sequencing project: providing services to taxonomists for standard genome sequencing and annotation.</title>
        <authorList>
            <consortium name="The Broad Institute Genomics Platform"/>
            <consortium name="The Broad Institute Genome Sequencing Center for Infectious Disease"/>
            <person name="Wu L."/>
            <person name="Ma J."/>
        </authorList>
    </citation>
    <scope>NUCLEOTIDE SEQUENCE [LARGE SCALE GENOMIC DNA]</scope>
    <source>
        <strain evidence="4">NBRC 101365</strain>
    </source>
</reference>